<reference evidence="2" key="1">
    <citation type="submission" date="2023-01" db="EMBL/GenBank/DDBJ databases">
        <title>Siphophage 0105phi7-2 of Bacillus thuringiensis: Novel Propagation, DNA, and Genome-Implied Assembly.</title>
        <authorList>
            <person name="Roberts S."/>
            <person name="Aldis M."/>
            <person name="Wright E.T."/>
            <person name="Lai Z."/>
            <person name="Hardies S.C."/>
            <person name="Serwer P."/>
        </authorList>
    </citation>
    <scope>NUCLEOTIDE SEQUENCE</scope>
</reference>
<sequence>MMNLLQLNDENYYSQEADMQYMSVSQYKSFRKCEAAAIAKLKGEWKEEHNDSLLLGSYVHAWLEGALDQFKEKTPSLFTRSGELYSQYKNADLMIETLKDDGLCMFALEGEKEVIITAELFGTHWKSKLDVYNPINGRFVDLKTVKSIYDKVWTDEYGYCSFVEAYGYTIQMAVYAELEKRWSGRENWLEPFIVAVSKEKHPDKAVINFDEEIIQLELDEVEENLPRVLSVKHGMDKPNRCEKCAYCRQTKRLTRVIHYSQILS</sequence>
<evidence type="ECO:0000313" key="2">
    <source>
        <dbReference type="EMBL" id="WCS66598.1"/>
    </source>
</evidence>
<dbReference type="EMBL" id="OQ317942">
    <property type="protein sequence ID" value="WCS66598.1"/>
    <property type="molecule type" value="Genomic_DNA"/>
</dbReference>
<dbReference type="Gene3D" id="3.90.320.10">
    <property type="match status" value="1"/>
</dbReference>
<evidence type="ECO:0000259" key="1">
    <source>
        <dbReference type="Pfam" id="PF12684"/>
    </source>
</evidence>
<organism evidence="2 3">
    <name type="scientific">Bacillus phage 0105phi7-2</name>
    <dbReference type="NCBI Taxonomy" id="3025408"/>
    <lineage>
        <taxon>Viruses</taxon>
        <taxon>Duplodnaviria</taxon>
        <taxon>Heunggongvirae</taxon>
        <taxon>Uroviricota</taxon>
        <taxon>Caudoviricetes</taxon>
        <taxon>Theosmithvirus</taxon>
        <taxon>Theosmithvirus tv0105phi72</taxon>
    </lineage>
</organism>
<dbReference type="InterPro" id="IPR011604">
    <property type="entry name" value="PDDEXK-like_dom_sf"/>
</dbReference>
<feature type="domain" description="Putative exodeoxyribonuclease 8 PDDEXK-like" evidence="1">
    <location>
        <begin position="23"/>
        <end position="250"/>
    </location>
</feature>
<dbReference type="Pfam" id="PF12684">
    <property type="entry name" value="DUF3799"/>
    <property type="match status" value="1"/>
</dbReference>
<dbReference type="Proteomes" id="UP001222392">
    <property type="component" value="Segment"/>
</dbReference>
<dbReference type="InterPro" id="IPR024432">
    <property type="entry name" value="Put_RecE_PDDEXK-like_dom"/>
</dbReference>
<gene>
    <name evidence="2" type="ORF">0105phi72_053</name>
</gene>
<proteinExistence type="predicted"/>
<accession>A0AAF0BWP0</accession>
<protein>
    <submittedName>
        <fullName evidence="2">Nuclease</fullName>
    </submittedName>
</protein>
<name>A0AAF0BWP0_9CAUD</name>
<evidence type="ECO:0000313" key="3">
    <source>
        <dbReference type="Proteomes" id="UP001222392"/>
    </source>
</evidence>
<keyword evidence="3" id="KW-1185">Reference proteome</keyword>